<evidence type="ECO:0000313" key="2">
    <source>
        <dbReference type="Proteomes" id="UP001283361"/>
    </source>
</evidence>
<protein>
    <submittedName>
        <fullName evidence="1">Uncharacterized protein</fullName>
    </submittedName>
</protein>
<keyword evidence="2" id="KW-1185">Reference proteome</keyword>
<organism evidence="1 2">
    <name type="scientific">Elysia crispata</name>
    <name type="common">lettuce slug</name>
    <dbReference type="NCBI Taxonomy" id="231223"/>
    <lineage>
        <taxon>Eukaryota</taxon>
        <taxon>Metazoa</taxon>
        <taxon>Spiralia</taxon>
        <taxon>Lophotrochozoa</taxon>
        <taxon>Mollusca</taxon>
        <taxon>Gastropoda</taxon>
        <taxon>Heterobranchia</taxon>
        <taxon>Euthyneura</taxon>
        <taxon>Panpulmonata</taxon>
        <taxon>Sacoglossa</taxon>
        <taxon>Placobranchoidea</taxon>
        <taxon>Plakobranchidae</taxon>
        <taxon>Elysia</taxon>
    </lineage>
</organism>
<dbReference type="AlphaFoldDB" id="A0AAE1AWA3"/>
<sequence>MESLARALDTTQFTEANDFWKVMMKLFKNNIDLPEQSSHEICLKTHKKEQKEMGLDLGAYAALMPMKFIKSNLAAITLASVHCPANVKETCLAPVAENWFLS</sequence>
<name>A0AAE1AWA3_9GAST</name>
<dbReference type="Proteomes" id="UP001283361">
    <property type="component" value="Unassembled WGS sequence"/>
</dbReference>
<reference evidence="1" key="1">
    <citation type="journal article" date="2023" name="G3 (Bethesda)">
        <title>A reference genome for the long-term kleptoplast-retaining sea slug Elysia crispata morphotype clarki.</title>
        <authorList>
            <person name="Eastman K.E."/>
            <person name="Pendleton A.L."/>
            <person name="Shaikh M.A."/>
            <person name="Suttiyut T."/>
            <person name="Ogas R."/>
            <person name="Tomko P."/>
            <person name="Gavelis G."/>
            <person name="Widhalm J.R."/>
            <person name="Wisecaver J.H."/>
        </authorList>
    </citation>
    <scope>NUCLEOTIDE SEQUENCE</scope>
    <source>
        <strain evidence="1">ECLA1</strain>
    </source>
</reference>
<accession>A0AAE1AWA3</accession>
<dbReference type="EMBL" id="JAWDGP010001078">
    <property type="protein sequence ID" value="KAK3795078.1"/>
    <property type="molecule type" value="Genomic_DNA"/>
</dbReference>
<evidence type="ECO:0000313" key="1">
    <source>
        <dbReference type="EMBL" id="KAK3795078.1"/>
    </source>
</evidence>
<comment type="caution">
    <text evidence="1">The sequence shown here is derived from an EMBL/GenBank/DDBJ whole genome shotgun (WGS) entry which is preliminary data.</text>
</comment>
<proteinExistence type="predicted"/>
<gene>
    <name evidence="1" type="ORF">RRG08_028280</name>
</gene>